<organism evidence="1 2">
    <name type="scientific">Trichothecium roseum</name>
    <dbReference type="NCBI Taxonomy" id="47278"/>
    <lineage>
        <taxon>Eukaryota</taxon>
        <taxon>Fungi</taxon>
        <taxon>Dikarya</taxon>
        <taxon>Ascomycota</taxon>
        <taxon>Pezizomycotina</taxon>
        <taxon>Sordariomycetes</taxon>
        <taxon>Hypocreomycetidae</taxon>
        <taxon>Hypocreales</taxon>
        <taxon>Hypocreales incertae sedis</taxon>
        <taxon>Trichothecium</taxon>
    </lineage>
</organism>
<gene>
    <name evidence="1" type="ORF">N3K66_007034</name>
</gene>
<protein>
    <submittedName>
        <fullName evidence="1">Uncharacterized protein</fullName>
    </submittedName>
</protein>
<name>A0ACC0UXH0_9HYPO</name>
<evidence type="ECO:0000313" key="1">
    <source>
        <dbReference type="EMBL" id="KAI9898674.1"/>
    </source>
</evidence>
<keyword evidence="2" id="KW-1185">Reference proteome</keyword>
<reference evidence="1" key="1">
    <citation type="submission" date="2022-10" db="EMBL/GenBank/DDBJ databases">
        <title>Complete Genome of Trichothecium roseum strain YXFP-22015, a Plant Pathogen Isolated from Citrus.</title>
        <authorList>
            <person name="Wang Y."/>
            <person name="Zhu L."/>
        </authorList>
    </citation>
    <scope>NUCLEOTIDE SEQUENCE</scope>
    <source>
        <strain evidence="1">YXFP-22015</strain>
    </source>
</reference>
<proteinExistence type="predicted"/>
<sequence>MIHSTLQALRSLKSGGSRVSQSLASPCARFPAWRAASYRWNSTETGSSSSSLAADKPFYITTPIFYVNAAPHIGHLYTMILSDTLKRWEVLKGRPAFLSTGTDEHGTKIQQAAIKEDVTPQELCDKNSEKFFELLDAGSVKYDRFIRTTEEEHKEVVRKAWKTLKNDVPNSMGLYKGQHAGWYSIADESFYAESVVEPSIEPQTGKRITVSKETGSEVTWVEEETWFFPLTKYKDALLEFYDTNPDWIQPREKMNEVRNWVRDHLEDLSVTRPSQRLNWGVKDPDDSGNTIYVWVDALINYLTVSGYGNKWKNPSDDMGMWPADVHVVGKDIIRFHAVYWPALLLALGLPLPKKILCHNHWTMSGRKMSKSVGNVVNPFLAVERWGTDTLRYFLIKNGNYSKDMDYSNDTILALYTKDLRSNIGNLFHRAARPKSNNRWSSREVVESYFKGAFTEEYDQVDPDQTWKCSDLEEHITQKVAAAVEAMDNHDPGAAMNEIFHLLAETNRYISDAAPWDLSKKSLETHGTTLHWVIFNALEALRIAGILLQPVIPNKAKHLLDELRVKEDRRTLEFAKRGADDHYGLERGDPAATKKVTAWETIFPPPLEPESQQDKLWREATRHKRVR</sequence>
<dbReference type="EMBL" id="CM047945">
    <property type="protein sequence ID" value="KAI9898674.1"/>
    <property type="molecule type" value="Genomic_DNA"/>
</dbReference>
<dbReference type="Proteomes" id="UP001163324">
    <property type="component" value="Chromosome 6"/>
</dbReference>
<evidence type="ECO:0000313" key="2">
    <source>
        <dbReference type="Proteomes" id="UP001163324"/>
    </source>
</evidence>
<comment type="caution">
    <text evidence="1">The sequence shown here is derived from an EMBL/GenBank/DDBJ whole genome shotgun (WGS) entry which is preliminary data.</text>
</comment>
<accession>A0ACC0UXH0</accession>